<dbReference type="RefSeq" id="WP_128355704.1">
    <property type="nucleotide sequence ID" value="NZ_CP022987.1"/>
</dbReference>
<dbReference type="OrthoDB" id="278846at2"/>
<keyword evidence="1" id="KW-0479">Metal-binding</keyword>
<organism evidence="3 4">
    <name type="scientific">Pollutimonas thiosulfatoxidans</name>
    <dbReference type="NCBI Taxonomy" id="2028345"/>
    <lineage>
        <taxon>Bacteria</taxon>
        <taxon>Pseudomonadati</taxon>
        <taxon>Pseudomonadota</taxon>
        <taxon>Betaproteobacteria</taxon>
        <taxon>Burkholderiales</taxon>
        <taxon>Alcaligenaceae</taxon>
        <taxon>Pollutimonas</taxon>
    </lineage>
</organism>
<dbReference type="InterPro" id="IPR040442">
    <property type="entry name" value="Pyrv_kinase-like_dom_sf"/>
</dbReference>
<dbReference type="AlphaFoldDB" id="A0A410GEH7"/>
<dbReference type="Pfam" id="PF03328">
    <property type="entry name" value="HpcH_HpaI"/>
    <property type="match status" value="1"/>
</dbReference>
<evidence type="ECO:0000313" key="4">
    <source>
        <dbReference type="Proteomes" id="UP000283474"/>
    </source>
</evidence>
<accession>A0A410GEH7</accession>
<dbReference type="EMBL" id="CP022987">
    <property type="protein sequence ID" value="QAA94707.1"/>
    <property type="molecule type" value="Genomic_DNA"/>
</dbReference>
<reference evidence="3 4" key="1">
    <citation type="submission" date="2017-08" db="EMBL/GenBank/DDBJ databases">
        <authorList>
            <person name="Park S.-J."/>
            <person name="Kim H."/>
        </authorList>
    </citation>
    <scope>NUCLEOTIDE SEQUENCE [LARGE SCALE GENOMIC DNA]</scope>
    <source>
        <strain evidence="4">ye3</strain>
    </source>
</reference>
<name>A0A410GEH7_9BURK</name>
<feature type="domain" description="HpcH/HpaI aldolase/citrate lyase" evidence="2">
    <location>
        <begin position="4"/>
        <end position="152"/>
    </location>
</feature>
<sequence length="280" mass="31014">MNFYFITNSASVAAYAAKNGVDRLFVDLEILGKDERQGHLNTVISRHTFEDLERVRAAAPSTELVARLNPINPDTRAEVDRAVRCGANTLMLPMFHSASEVELFSSYVAGRAKICLLVETIGAMDTLRDCVAVPGVIEVHIGLNDLHLAMRHAFMFEPLTNGCVEEMARQLREANIPFGIGGVARVGEGMLPAELILSEHARLGSTAAILSRTFHRDAKSVEEIEADMDFCGEVEKLRGAYLRHCESDVAQLLRNQKEVKRLVEEIVRHLQAKTRSDSNS</sequence>
<dbReference type="GO" id="GO:0003824">
    <property type="term" value="F:catalytic activity"/>
    <property type="evidence" value="ECO:0007669"/>
    <property type="project" value="InterPro"/>
</dbReference>
<proteinExistence type="predicted"/>
<evidence type="ECO:0000259" key="2">
    <source>
        <dbReference type="Pfam" id="PF03328"/>
    </source>
</evidence>
<dbReference type="SUPFAM" id="SSF51621">
    <property type="entry name" value="Phosphoenolpyruvate/pyruvate domain"/>
    <property type="match status" value="1"/>
</dbReference>
<evidence type="ECO:0000313" key="3">
    <source>
        <dbReference type="EMBL" id="QAA94707.1"/>
    </source>
</evidence>
<dbReference type="InterPro" id="IPR015813">
    <property type="entry name" value="Pyrv/PenolPyrv_kinase-like_dom"/>
</dbReference>
<dbReference type="Proteomes" id="UP000283474">
    <property type="component" value="Chromosome"/>
</dbReference>
<dbReference type="Gene3D" id="3.20.20.60">
    <property type="entry name" value="Phosphoenolpyruvate-binding domains"/>
    <property type="match status" value="2"/>
</dbReference>
<keyword evidence="4" id="KW-1185">Reference proteome</keyword>
<dbReference type="GO" id="GO:0046872">
    <property type="term" value="F:metal ion binding"/>
    <property type="evidence" value="ECO:0007669"/>
    <property type="project" value="UniProtKB-KW"/>
</dbReference>
<protein>
    <recommendedName>
        <fullName evidence="2">HpcH/HpaI aldolase/citrate lyase domain-containing protein</fullName>
    </recommendedName>
</protein>
<dbReference type="KEGG" id="pus:CKA81_13295"/>
<gene>
    <name evidence="3" type="ORF">CKA81_13295</name>
</gene>
<dbReference type="InterPro" id="IPR005000">
    <property type="entry name" value="Aldolase/citrate-lyase_domain"/>
</dbReference>
<evidence type="ECO:0000256" key="1">
    <source>
        <dbReference type="ARBA" id="ARBA00022723"/>
    </source>
</evidence>